<dbReference type="RefSeq" id="WP_132091536.1">
    <property type="nucleotide sequence ID" value="NZ_JANKAQ010000006.1"/>
</dbReference>
<keyword evidence="7" id="KW-1185">Reference proteome</keyword>
<organism evidence="6 7">
    <name type="scientific">Frisingicoccus caecimuris</name>
    <dbReference type="NCBI Taxonomy" id="1796636"/>
    <lineage>
        <taxon>Bacteria</taxon>
        <taxon>Bacillati</taxon>
        <taxon>Bacillota</taxon>
        <taxon>Clostridia</taxon>
        <taxon>Lachnospirales</taxon>
        <taxon>Lachnospiraceae</taxon>
        <taxon>Frisingicoccus</taxon>
    </lineage>
</organism>
<evidence type="ECO:0000313" key="6">
    <source>
        <dbReference type="EMBL" id="TCO84420.1"/>
    </source>
</evidence>
<keyword evidence="2" id="KW-0805">Transcription regulation</keyword>
<dbReference type="InterPro" id="IPR050950">
    <property type="entry name" value="HTH-type_LysR_regulators"/>
</dbReference>
<dbReference type="AlphaFoldDB" id="A0A4R2L9G2"/>
<dbReference type="Pfam" id="PF00126">
    <property type="entry name" value="HTH_1"/>
    <property type="match status" value="1"/>
</dbReference>
<dbReference type="InterPro" id="IPR036390">
    <property type="entry name" value="WH_DNA-bd_sf"/>
</dbReference>
<keyword evidence="3 6" id="KW-0238">DNA-binding</keyword>
<dbReference type="EMBL" id="SLXA01000007">
    <property type="protein sequence ID" value="TCO84420.1"/>
    <property type="molecule type" value="Genomic_DNA"/>
</dbReference>
<evidence type="ECO:0000256" key="4">
    <source>
        <dbReference type="ARBA" id="ARBA00023163"/>
    </source>
</evidence>
<dbReference type="Gene3D" id="1.10.10.10">
    <property type="entry name" value="Winged helix-like DNA-binding domain superfamily/Winged helix DNA-binding domain"/>
    <property type="match status" value="1"/>
</dbReference>
<evidence type="ECO:0000256" key="2">
    <source>
        <dbReference type="ARBA" id="ARBA00023015"/>
    </source>
</evidence>
<evidence type="ECO:0000256" key="3">
    <source>
        <dbReference type="ARBA" id="ARBA00023125"/>
    </source>
</evidence>
<reference evidence="6 7" key="1">
    <citation type="submission" date="2019-03" db="EMBL/GenBank/DDBJ databases">
        <title>Genomic Encyclopedia of Type Strains, Phase IV (KMG-IV): sequencing the most valuable type-strain genomes for metagenomic binning, comparative biology and taxonomic classification.</title>
        <authorList>
            <person name="Goeker M."/>
        </authorList>
    </citation>
    <scope>NUCLEOTIDE SEQUENCE [LARGE SCALE GENOMIC DNA]</scope>
    <source>
        <strain evidence="6 7">DSM 28559</strain>
    </source>
</reference>
<name>A0A4R2L9G2_9FIRM</name>
<dbReference type="GO" id="GO:0003700">
    <property type="term" value="F:DNA-binding transcription factor activity"/>
    <property type="evidence" value="ECO:0007669"/>
    <property type="project" value="InterPro"/>
</dbReference>
<sequence length="292" mass="33138">MEYRQLYYFVCIARVRSFSQAAEKIRVSQSSLSRTVQCIEDEYNVQLINRTTRSFKLTPAGRKLLERGERVIKEFEELQEYLQSYSVNDVGEIRLGIPSVLNTIMAPLFMPDFNKQYPDVKLCFTVEGSRLIHKEILEGMLDVGLVIRPVDENRFDVKEIISDRLAVMVPEGHALAGRKEVGIEELKGESFIMLDSTYQLFSNVYTMCRNEGFEPNIIHCSPSWDYIAALVSLAQGISVLPRPIAPYIGKGVVAVPLRGELAEWKVVTITKKGTKVSANVKNLIKHLVKAYK</sequence>
<dbReference type="SUPFAM" id="SSF46785">
    <property type="entry name" value="Winged helix' DNA-binding domain"/>
    <property type="match status" value="1"/>
</dbReference>
<dbReference type="InterPro" id="IPR000847">
    <property type="entry name" value="LysR_HTH_N"/>
</dbReference>
<proteinExistence type="inferred from homology"/>
<dbReference type="GO" id="GO:0005829">
    <property type="term" value="C:cytosol"/>
    <property type="evidence" value="ECO:0007669"/>
    <property type="project" value="TreeGrafter"/>
</dbReference>
<evidence type="ECO:0000256" key="1">
    <source>
        <dbReference type="ARBA" id="ARBA00009437"/>
    </source>
</evidence>
<gene>
    <name evidence="6" type="ORF">EV212_10720</name>
</gene>
<dbReference type="PRINTS" id="PR00039">
    <property type="entry name" value="HTHLYSR"/>
</dbReference>
<dbReference type="InterPro" id="IPR005119">
    <property type="entry name" value="LysR_subst-bd"/>
</dbReference>
<dbReference type="OrthoDB" id="119203at2"/>
<dbReference type="SUPFAM" id="SSF53850">
    <property type="entry name" value="Periplasmic binding protein-like II"/>
    <property type="match status" value="1"/>
</dbReference>
<dbReference type="Pfam" id="PF03466">
    <property type="entry name" value="LysR_substrate"/>
    <property type="match status" value="1"/>
</dbReference>
<dbReference type="InterPro" id="IPR036388">
    <property type="entry name" value="WH-like_DNA-bd_sf"/>
</dbReference>
<dbReference type="GO" id="GO:0003677">
    <property type="term" value="F:DNA binding"/>
    <property type="evidence" value="ECO:0007669"/>
    <property type="project" value="UniProtKB-KW"/>
</dbReference>
<dbReference type="PROSITE" id="PS50931">
    <property type="entry name" value="HTH_LYSR"/>
    <property type="match status" value="1"/>
</dbReference>
<comment type="similarity">
    <text evidence="1">Belongs to the LysR transcriptional regulatory family.</text>
</comment>
<evidence type="ECO:0000313" key="7">
    <source>
        <dbReference type="Proteomes" id="UP000295711"/>
    </source>
</evidence>
<keyword evidence="4" id="KW-0804">Transcription</keyword>
<accession>A0A4R2L9G2</accession>
<dbReference type="FunFam" id="1.10.10.10:FF:000001">
    <property type="entry name" value="LysR family transcriptional regulator"/>
    <property type="match status" value="1"/>
</dbReference>
<feature type="domain" description="HTH lysR-type" evidence="5">
    <location>
        <begin position="1"/>
        <end position="58"/>
    </location>
</feature>
<dbReference type="PANTHER" id="PTHR30419:SF8">
    <property type="entry name" value="NITROGEN ASSIMILATION TRANSCRIPTIONAL ACTIVATOR-RELATED"/>
    <property type="match status" value="1"/>
</dbReference>
<evidence type="ECO:0000259" key="5">
    <source>
        <dbReference type="PROSITE" id="PS50931"/>
    </source>
</evidence>
<comment type="caution">
    <text evidence="6">The sequence shown here is derived from an EMBL/GenBank/DDBJ whole genome shotgun (WGS) entry which is preliminary data.</text>
</comment>
<dbReference type="Proteomes" id="UP000295711">
    <property type="component" value="Unassembled WGS sequence"/>
</dbReference>
<dbReference type="Gene3D" id="3.40.190.290">
    <property type="match status" value="1"/>
</dbReference>
<dbReference type="PANTHER" id="PTHR30419">
    <property type="entry name" value="HTH-TYPE TRANSCRIPTIONAL REGULATOR YBHD"/>
    <property type="match status" value="1"/>
</dbReference>
<protein>
    <submittedName>
        <fullName evidence="6">DNA-binding transcriptional LysR family regulator</fullName>
    </submittedName>
</protein>